<gene>
    <name evidence="1" type="ORF">Amon02_000431300</name>
</gene>
<protein>
    <submittedName>
        <fullName evidence="1">Unnamed protein product</fullName>
    </submittedName>
</protein>
<proteinExistence type="predicted"/>
<evidence type="ECO:0000313" key="1">
    <source>
        <dbReference type="EMBL" id="GME80156.1"/>
    </source>
</evidence>
<reference evidence="1" key="1">
    <citation type="submission" date="2023-04" db="EMBL/GenBank/DDBJ databases">
        <title>Ambrosiozyma monospora NBRC 10751.</title>
        <authorList>
            <person name="Ichikawa N."/>
            <person name="Sato H."/>
            <person name="Tonouchi N."/>
        </authorList>
    </citation>
    <scope>NUCLEOTIDE SEQUENCE</scope>
    <source>
        <strain evidence="1">NBRC 10751</strain>
    </source>
</reference>
<dbReference type="EMBL" id="BSXS01002925">
    <property type="protein sequence ID" value="GME80156.1"/>
    <property type="molecule type" value="Genomic_DNA"/>
</dbReference>
<sequence length="155" mass="17391">MKLGRLGLKKSSTDLEQLETVQEEEFSSSKESNYSEPTIPSPEEKHEKKTDKSQRCFTRPTLSKRRTMIQPDPIKTLKKQKEDLMMEVKRSLSLSAVDDALLLAVARSGSRGSHSHMAPPPESLSKKANPISSCSKTSRKSTFPFLPGFQLSKMH</sequence>
<comment type="caution">
    <text evidence="1">The sequence shown here is derived from an EMBL/GenBank/DDBJ whole genome shotgun (WGS) entry which is preliminary data.</text>
</comment>
<evidence type="ECO:0000313" key="2">
    <source>
        <dbReference type="Proteomes" id="UP001165064"/>
    </source>
</evidence>
<keyword evidence="2" id="KW-1185">Reference proteome</keyword>
<organism evidence="1 2">
    <name type="scientific">Ambrosiozyma monospora</name>
    <name type="common">Yeast</name>
    <name type="synonym">Endomycopsis monosporus</name>
    <dbReference type="NCBI Taxonomy" id="43982"/>
    <lineage>
        <taxon>Eukaryota</taxon>
        <taxon>Fungi</taxon>
        <taxon>Dikarya</taxon>
        <taxon>Ascomycota</taxon>
        <taxon>Saccharomycotina</taxon>
        <taxon>Pichiomycetes</taxon>
        <taxon>Pichiales</taxon>
        <taxon>Pichiaceae</taxon>
        <taxon>Ambrosiozyma</taxon>
    </lineage>
</organism>
<dbReference type="Proteomes" id="UP001165064">
    <property type="component" value="Unassembled WGS sequence"/>
</dbReference>
<accession>A0ACB5T2Q6</accession>
<name>A0ACB5T2Q6_AMBMO</name>